<keyword evidence="1" id="KW-1015">Disulfide bond</keyword>
<sequence>MLLTLGPPCLGEMTAVMACWKLHSFNDVQCRKEIEAFNTCSREVRANPEAHRIQSGQRWTPDEVNIRLRKFAWSQ</sequence>
<dbReference type="GO" id="GO:0003723">
    <property type="term" value="F:RNA binding"/>
    <property type="evidence" value="ECO:0007669"/>
    <property type="project" value="TreeGrafter"/>
</dbReference>
<evidence type="ECO:0000313" key="4">
    <source>
        <dbReference type="Proteomes" id="UP001174909"/>
    </source>
</evidence>
<dbReference type="GO" id="GO:0005761">
    <property type="term" value="C:mitochondrial ribosome"/>
    <property type="evidence" value="ECO:0007669"/>
    <property type="project" value="InterPro"/>
</dbReference>
<evidence type="ECO:0000313" key="3">
    <source>
        <dbReference type="EMBL" id="CAI8048502.1"/>
    </source>
</evidence>
<evidence type="ECO:0000259" key="2">
    <source>
        <dbReference type="Pfam" id="PF06747"/>
    </source>
</evidence>
<proteinExistence type="predicted"/>
<dbReference type="SUPFAM" id="SSF47072">
    <property type="entry name" value="Cysteine alpha-hairpin motif"/>
    <property type="match status" value="1"/>
</dbReference>
<dbReference type="Proteomes" id="UP001174909">
    <property type="component" value="Unassembled WGS sequence"/>
</dbReference>
<feature type="domain" description="CHCH" evidence="2">
    <location>
        <begin position="9"/>
        <end position="40"/>
    </location>
</feature>
<accession>A0AA35TK44</accession>
<name>A0AA35TK44_GEOBA</name>
<dbReference type="GO" id="GO:0032543">
    <property type="term" value="P:mitochondrial translation"/>
    <property type="evidence" value="ECO:0007669"/>
    <property type="project" value="InterPro"/>
</dbReference>
<dbReference type="PANTHER" id="PTHR31278:SF2">
    <property type="entry name" value="SMALL RIBOSOMAL SUBUNIT PROTEIN MS37"/>
    <property type="match status" value="1"/>
</dbReference>
<reference evidence="3" key="1">
    <citation type="submission" date="2023-03" db="EMBL/GenBank/DDBJ databases">
        <authorList>
            <person name="Steffen K."/>
            <person name="Cardenas P."/>
        </authorList>
    </citation>
    <scope>NUCLEOTIDE SEQUENCE</scope>
</reference>
<evidence type="ECO:0000256" key="1">
    <source>
        <dbReference type="ARBA" id="ARBA00023157"/>
    </source>
</evidence>
<gene>
    <name evidence="3" type="ORF">GBAR_LOCUS26748</name>
</gene>
<keyword evidence="4" id="KW-1185">Reference proteome</keyword>
<dbReference type="InterPro" id="IPR009069">
    <property type="entry name" value="Cys_alpha_HP_mot_SF"/>
</dbReference>
<dbReference type="Pfam" id="PF06747">
    <property type="entry name" value="CHCH"/>
    <property type="match status" value="1"/>
</dbReference>
<organism evidence="3 4">
    <name type="scientific">Geodia barretti</name>
    <name type="common">Barrett's horny sponge</name>
    <dbReference type="NCBI Taxonomy" id="519541"/>
    <lineage>
        <taxon>Eukaryota</taxon>
        <taxon>Metazoa</taxon>
        <taxon>Porifera</taxon>
        <taxon>Demospongiae</taxon>
        <taxon>Heteroscleromorpha</taxon>
        <taxon>Tetractinellida</taxon>
        <taxon>Astrophorina</taxon>
        <taxon>Geodiidae</taxon>
        <taxon>Geodia</taxon>
    </lineage>
</organism>
<dbReference type="PROSITE" id="PS51808">
    <property type="entry name" value="CHCH"/>
    <property type="match status" value="1"/>
</dbReference>
<dbReference type="EMBL" id="CASHTH010003730">
    <property type="protein sequence ID" value="CAI8048502.1"/>
    <property type="molecule type" value="Genomic_DNA"/>
</dbReference>
<dbReference type="PANTHER" id="PTHR31278">
    <property type="entry name" value="CHCHD1"/>
    <property type="match status" value="1"/>
</dbReference>
<comment type="caution">
    <text evidence="3">The sequence shown here is derived from an EMBL/GenBank/DDBJ whole genome shotgun (WGS) entry which is preliminary data.</text>
</comment>
<protein>
    <recommendedName>
        <fullName evidence="2">CHCH domain-containing protein</fullName>
    </recommendedName>
</protein>
<dbReference type="AlphaFoldDB" id="A0AA35TK44"/>
<dbReference type="InterPro" id="IPR033620">
    <property type="entry name" value="Ribosomal_mS37_met"/>
</dbReference>
<dbReference type="InterPro" id="IPR010625">
    <property type="entry name" value="CHCH"/>
</dbReference>